<dbReference type="CDD" id="cd02270">
    <property type="entry name" value="meso-DAPDH_N"/>
    <property type="match status" value="1"/>
</dbReference>
<dbReference type="PANTHER" id="PTHR31873">
    <property type="entry name" value="L-ASPARTATE DEHYDROGENASE-RELATED"/>
    <property type="match status" value="1"/>
</dbReference>
<feature type="binding site" evidence="18 19">
    <location>
        <position position="45"/>
    </location>
    <ligand>
        <name>NADP(+)</name>
        <dbReference type="ChEBI" id="CHEBI:58349"/>
    </ligand>
</feature>
<comment type="similarity">
    <text evidence="2 12">Belongs to the diaminopimelate dehydrogenase family.</text>
</comment>
<sequence length="307" mass="34022">MSEIRTERPIRVAIIGYGNIGQYALQAVEEAPDMELAGVVRRQSSLEKPLPRELHGVSVVSDVSALGQVDVAVLCTPTRETPAIAKELLARGIHTIDSFDIHQEIVQVRHELDEVARAHQAVAILAAGWDPGTDSMIRSILEFMAPYGITYTNFGPGMSMGHSVAVKAIEGVKDALSLTIPIGTGLHRRMVYVELEEGADFATVKERILQDPYFVHDETHVLQVDDVKQLIDRGHGVRMERKGVSGQTQNQLFTYEMRINNPALTSQVMIASARAAMRQKPGAYTMIEIPIIDFLYGDRDELIRRLV</sequence>
<feature type="binding site" evidence="13">
    <location>
        <begin position="127"/>
        <end position="131"/>
    </location>
    <ligand>
        <name>NADP(+)</name>
        <dbReference type="ChEBI" id="CHEBI:58349"/>
    </ligand>
</feature>
<feature type="binding site" evidence="13">
    <location>
        <position position="235"/>
    </location>
    <ligand>
        <name>substrate</name>
    </ligand>
</feature>
<dbReference type="InterPro" id="IPR000683">
    <property type="entry name" value="Gfo/Idh/MocA-like_OxRdtase_N"/>
</dbReference>
<keyword evidence="10 12" id="KW-0457">Lysine biosynthesis</keyword>
<dbReference type="InterPro" id="IPR010190">
    <property type="entry name" value="Diaminopimelate_DH_Ddh"/>
</dbReference>
<evidence type="ECO:0000256" key="8">
    <source>
        <dbReference type="ARBA" id="ARBA00022915"/>
    </source>
</evidence>
<gene>
    <name evidence="16" type="ORF">BAA01_00405</name>
</gene>
<evidence type="ECO:0000256" key="1">
    <source>
        <dbReference type="ARBA" id="ARBA00004896"/>
    </source>
</evidence>
<dbReference type="GO" id="GO:0000166">
    <property type="term" value="F:nucleotide binding"/>
    <property type="evidence" value="ECO:0007669"/>
    <property type="project" value="UniProtKB-KW"/>
</dbReference>
<evidence type="ECO:0000256" key="9">
    <source>
        <dbReference type="ARBA" id="ARBA00023002"/>
    </source>
</evidence>
<dbReference type="SUPFAM" id="SSF51735">
    <property type="entry name" value="NAD(P)-binding Rossmann-fold domains"/>
    <property type="match status" value="1"/>
</dbReference>
<dbReference type="GO" id="GO:0047850">
    <property type="term" value="F:diaminopimelate dehydrogenase activity"/>
    <property type="evidence" value="ECO:0007669"/>
    <property type="project" value="UniProtKB-UniRule"/>
</dbReference>
<feature type="binding site" evidence="18 19">
    <location>
        <position position="42"/>
    </location>
    <ligand>
        <name>NADP(+)</name>
        <dbReference type="ChEBI" id="CHEBI:58349"/>
    </ligand>
</feature>
<feature type="domain" description="Meso-diaminopimelate D-dehydrogenase C-terminal" evidence="15">
    <location>
        <begin position="128"/>
        <end position="186"/>
    </location>
</feature>
<dbReference type="AlphaFoldDB" id="A0A1Y3PXT7"/>
<proteinExistence type="evidence at protein level"/>
<organism evidence="16 17">
    <name type="scientific">Bacillus thermozeamaize</name>
    <dbReference type="NCBI Taxonomy" id="230954"/>
    <lineage>
        <taxon>Bacteria</taxon>
        <taxon>Bacillati</taxon>
        <taxon>Bacillota</taxon>
        <taxon>Bacilli</taxon>
        <taxon>Bacillales</taxon>
        <taxon>Bacillaceae</taxon>
        <taxon>Bacillus</taxon>
    </lineage>
</organism>
<keyword evidence="9 12" id="KW-0560">Oxidoreductase</keyword>
<reference evidence="18" key="2">
    <citation type="journal article" date="2024" name="ACS Catal.">
        <title>Hierarchical Engineering of meso-Diaminopimelate Dehydrogenase for Efficient Synthesis of Bulky d-Amino Acids.</title>
        <authorList>
            <person name="Wei Y."/>
            <person name="Geng Q."/>
            <person name="Liu H.P."/>
            <person name="Wang Y.Q."/>
            <person name="Zhang G.F."/>
            <person name="Qian X.L."/>
            <person name="Yu H.L."/>
            <person name="Xu J.H."/>
            <person name="Zhang Z.J."/>
        </authorList>
    </citation>
    <scope>X-RAY CRYSTALLOGRAPHY (2.46 ANGSTROMS) OF 2-307 IN COMPLEX WITH NADP(+)</scope>
</reference>
<dbReference type="PDB" id="9KSN">
    <property type="method" value="X-ray"/>
    <property type="resolution" value="2.65 A"/>
    <property type="chains" value="A/B/C=1-307"/>
</dbReference>
<evidence type="ECO:0000256" key="10">
    <source>
        <dbReference type="ARBA" id="ARBA00023154"/>
    </source>
</evidence>
<accession>A0A1Y3PXT7</accession>
<dbReference type="Gene3D" id="3.40.50.720">
    <property type="entry name" value="NAD(P)-binding Rossmann-like Domain"/>
    <property type="match status" value="1"/>
</dbReference>
<feature type="binding site" evidence="18 19">
    <location>
        <position position="41"/>
    </location>
    <ligand>
        <name>NADP(+)</name>
        <dbReference type="ChEBI" id="CHEBI:58349"/>
    </ligand>
</feature>
<evidence type="ECO:0000259" key="15">
    <source>
        <dbReference type="Pfam" id="PF16654"/>
    </source>
</evidence>
<reference evidence="17" key="1">
    <citation type="submission" date="2016-06" db="EMBL/GenBank/DDBJ databases">
        <authorList>
            <person name="Nascimento L."/>
            <person name="Pereira R.V."/>
            <person name="Martins L.F."/>
            <person name="Quaggio R.B."/>
            <person name="Silva A.M."/>
            <person name="Setubal J.C."/>
        </authorList>
    </citation>
    <scope>NUCLEOTIDE SEQUENCE [LARGE SCALE GENOMIC DNA]</scope>
</reference>
<evidence type="ECO:0000256" key="11">
    <source>
        <dbReference type="ARBA" id="ARBA00052023"/>
    </source>
</evidence>
<dbReference type="EMBL" id="LZRT01000009">
    <property type="protein sequence ID" value="OUM90926.1"/>
    <property type="molecule type" value="Genomic_DNA"/>
</dbReference>
<feature type="binding site" evidence="18 19">
    <location>
        <position position="19"/>
    </location>
    <ligand>
        <name>NADP(+)</name>
        <dbReference type="ChEBI" id="CHEBI:58349"/>
    </ligand>
</feature>
<evidence type="ECO:0000256" key="12">
    <source>
        <dbReference type="PIRNR" id="PIRNR025648"/>
    </source>
</evidence>
<evidence type="ECO:0000256" key="4">
    <source>
        <dbReference type="ARBA" id="ARBA00012080"/>
    </source>
</evidence>
<reference evidence="19" key="3">
    <citation type="journal article" date="2025" name="ACS Catal.">
        <title>An Engineered meso-Diaminopimelate Dehydrogenase Enables the Biocatalytic Synthesis of Bulky beta-Substituted d-Amino Acids.</title>
        <authorList>
            <person name="Wei Y."/>
            <person name="Zheng Y.C."/>
            <person name="Liu H.P."/>
            <person name="Geng Q."/>
            <person name="Wang Z."/>
            <person name="Wang Y.Q."/>
            <person name="Yu H.L."/>
            <person name="Xu J.H."/>
            <person name="Zhang Z.J."/>
        </authorList>
    </citation>
    <scope>X-RAY CRYSTALLOGRAPHY (2.65 ANGSTROMS) IN COMPLEX WITH NADP(+)</scope>
</reference>
<evidence type="ECO:0000256" key="2">
    <source>
        <dbReference type="ARBA" id="ARBA00007442"/>
    </source>
</evidence>
<protein>
    <recommendedName>
        <fullName evidence="5 12">Meso-diaminopimelate D-dehydrogenase</fullName>
        <shortName evidence="12">DAPDH</shortName>
        <shortName evidence="12">Meso-DAP dehydrogenase</shortName>
        <ecNumber evidence="4 12">1.4.1.16</ecNumber>
    </recommendedName>
</protein>
<feature type="binding site" evidence="18 19">
    <location>
        <position position="76"/>
    </location>
    <ligand>
        <name>NADP(+)</name>
        <dbReference type="ChEBI" id="CHEBI:58349"/>
    </ligand>
</feature>
<comment type="pathway">
    <text evidence="1 12">Amino-acid biosynthesis; L-lysine biosynthesis via DAP pathway; DL-2,6-diaminopimelate from (S)-tetrahydrodipicolinate: step 1/1.</text>
</comment>
<dbReference type="GO" id="GO:0019877">
    <property type="term" value="P:diaminopimelate biosynthetic process"/>
    <property type="evidence" value="ECO:0007669"/>
    <property type="project" value="UniProtKB-UniRule"/>
</dbReference>
<dbReference type="Gene3D" id="3.30.360.10">
    <property type="entry name" value="Dihydrodipicolinate Reductase, domain 2"/>
    <property type="match status" value="1"/>
</dbReference>
<keyword evidence="8 12" id="KW-0220">Diaminopimelate biosynthesis</keyword>
<feature type="binding site" evidence="13">
    <location>
        <position position="179"/>
    </location>
    <ligand>
        <name>substrate</name>
    </ligand>
</feature>
<dbReference type="PDB" id="8ZMX">
    <property type="method" value="X-ray"/>
    <property type="resolution" value="2.46 A"/>
    <property type="chains" value="A/B/C=2-307"/>
</dbReference>
<feature type="binding site" evidence="13">
    <location>
        <begin position="75"/>
        <end position="78"/>
    </location>
    <ligand>
        <name>NADP(+)</name>
        <dbReference type="ChEBI" id="CHEBI:58349"/>
    </ligand>
</feature>
<feature type="binding site" evidence="13">
    <location>
        <position position="189"/>
    </location>
    <ligand>
        <name>substrate</name>
    </ligand>
</feature>
<feature type="binding site" evidence="13">
    <location>
        <position position="261"/>
    </location>
    <ligand>
        <name>substrate</name>
    </ligand>
</feature>
<evidence type="ECO:0000313" key="16">
    <source>
        <dbReference type="EMBL" id="OUM90926.1"/>
    </source>
</evidence>
<comment type="catalytic activity">
    <reaction evidence="11 12">
        <text>meso-2,6-diaminopimelate + NADP(+) + H2O = (S)-2-amino-6-oxoheptanedioate + NH4(+) + NADPH + H(+)</text>
        <dbReference type="Rhea" id="RHEA:13561"/>
        <dbReference type="ChEBI" id="CHEBI:15377"/>
        <dbReference type="ChEBI" id="CHEBI:15378"/>
        <dbReference type="ChEBI" id="CHEBI:28938"/>
        <dbReference type="ChEBI" id="CHEBI:57783"/>
        <dbReference type="ChEBI" id="CHEBI:57791"/>
        <dbReference type="ChEBI" id="CHEBI:58349"/>
        <dbReference type="ChEBI" id="CHEBI:58556"/>
        <dbReference type="EC" id="1.4.1.16"/>
    </reaction>
</comment>
<dbReference type="PANTHER" id="PTHR31873:SF6">
    <property type="entry name" value="ASPARTATE DEHYDROGENASE DOMAIN-CONTAINING PROTEIN"/>
    <property type="match status" value="1"/>
</dbReference>
<evidence type="ECO:0007829" key="18">
    <source>
        <dbReference type="PDB" id="8ZMX"/>
    </source>
</evidence>
<feature type="binding site" evidence="18 19">
    <location>
        <position position="98"/>
    </location>
    <ligand>
        <name>NADP(+)</name>
        <dbReference type="ChEBI" id="CHEBI:58349"/>
    </ligand>
</feature>
<comment type="subunit">
    <text evidence="3 12">Homodimer.</text>
</comment>
<dbReference type="SUPFAM" id="SSF55347">
    <property type="entry name" value="Glyceraldehyde-3-phosphate dehydrogenase-like, C-terminal domain"/>
    <property type="match status" value="1"/>
</dbReference>
<evidence type="ECO:0000256" key="3">
    <source>
        <dbReference type="ARBA" id="ARBA00011738"/>
    </source>
</evidence>
<keyword evidence="7 12" id="KW-0521">NADP</keyword>
<name>A0A1Y3PXT7_9BACI</name>
<evidence type="ECO:0007829" key="19">
    <source>
        <dbReference type="PDB" id="9KSN"/>
    </source>
</evidence>
<feature type="binding site" evidence="18 19">
    <location>
        <position position="17"/>
    </location>
    <ligand>
        <name>NADP(+)</name>
        <dbReference type="ChEBI" id="CHEBI:58349"/>
    </ligand>
</feature>
<keyword evidence="13 18" id="KW-0547">Nucleotide-binding</keyword>
<feature type="binding site" evidence="19">
    <location>
        <position position="100"/>
    </location>
    <ligand>
        <name>NADP(+)</name>
        <dbReference type="ChEBI" id="CHEBI:58349"/>
    </ligand>
</feature>
<dbReference type="InterPro" id="IPR036291">
    <property type="entry name" value="NAD(P)-bd_dom_sf"/>
</dbReference>
<evidence type="ECO:0000259" key="14">
    <source>
        <dbReference type="Pfam" id="PF01408"/>
    </source>
</evidence>
<dbReference type="SMR" id="A0A1Y3PXT7"/>
<evidence type="ECO:0000256" key="7">
    <source>
        <dbReference type="ARBA" id="ARBA00022857"/>
    </source>
</evidence>
<comment type="caution">
    <text evidence="16">The sequence shown here is derived from an EMBL/GenBank/DDBJ whole genome shotgun (WGS) entry which is preliminary data.</text>
</comment>
<comment type="function">
    <text evidence="12">Catalyzes the reversible NADPH-dependent reductive amination of L-2-amino-6-oxopimelate, the acyclic form of L-tetrahydrodipicolinate, to generate the meso compound, D,L-2,6-diaminopimelate.</text>
</comment>
<dbReference type="Proteomes" id="UP000196475">
    <property type="component" value="Unassembled WGS sequence"/>
</dbReference>
<dbReference type="Pfam" id="PF01408">
    <property type="entry name" value="GFO_IDH_MocA"/>
    <property type="match status" value="1"/>
</dbReference>
<keyword evidence="6 12" id="KW-0028">Amino-acid biosynthesis</keyword>
<dbReference type="PIRSF" id="PIRSF025648">
    <property type="entry name" value="DDH"/>
    <property type="match status" value="1"/>
</dbReference>
<feature type="binding site" evidence="13">
    <location>
        <begin position="98"/>
        <end position="100"/>
    </location>
    <ligand>
        <name>NADP(+)</name>
        <dbReference type="ChEBI" id="CHEBI:58349"/>
    </ligand>
</feature>
<feature type="binding site" evidence="13">
    <location>
        <begin position="17"/>
        <end position="20"/>
    </location>
    <ligand>
        <name>NADP(+)</name>
        <dbReference type="ChEBI" id="CHEBI:58349"/>
    </ligand>
</feature>
<evidence type="ECO:0000256" key="6">
    <source>
        <dbReference type="ARBA" id="ARBA00022605"/>
    </source>
</evidence>
<evidence type="ECO:0000256" key="5">
    <source>
        <dbReference type="ARBA" id="ARBA00021654"/>
    </source>
</evidence>
<feature type="binding site" evidence="18">
    <location>
        <position position="130"/>
    </location>
    <ligand>
        <name>NADP(+)</name>
        <dbReference type="ChEBI" id="CHEBI:58349"/>
    </ligand>
</feature>
<dbReference type="GO" id="GO:0009089">
    <property type="term" value="P:lysine biosynthetic process via diaminopimelate"/>
    <property type="evidence" value="ECO:0007669"/>
    <property type="project" value="UniProtKB-UniRule"/>
</dbReference>
<dbReference type="InterPro" id="IPR032094">
    <property type="entry name" value="Meso-DAP_DH_C"/>
</dbReference>
<evidence type="ECO:0000256" key="13">
    <source>
        <dbReference type="PIRSR" id="PIRSR025648-1"/>
    </source>
</evidence>
<feature type="binding site" evidence="18 19">
    <location>
        <position position="78"/>
    </location>
    <ligand>
        <name>NADP(+)</name>
        <dbReference type="ChEBI" id="CHEBI:58349"/>
    </ligand>
</feature>
<dbReference type="Pfam" id="PF16654">
    <property type="entry name" value="DAPDH_C"/>
    <property type="match status" value="1"/>
</dbReference>
<evidence type="ECO:0000313" key="17">
    <source>
        <dbReference type="Proteomes" id="UP000196475"/>
    </source>
</evidence>
<dbReference type="EC" id="1.4.1.16" evidence="4 12"/>
<feature type="binding site" evidence="18 19">
    <location>
        <position position="80"/>
    </location>
    <ligand>
        <name>NADP(+)</name>
        <dbReference type="ChEBI" id="CHEBI:58349"/>
    </ligand>
</feature>
<keyword evidence="18 19" id="KW-0002">3D-structure</keyword>
<feature type="binding site" evidence="18 19">
    <location>
        <position position="131"/>
    </location>
    <ligand>
        <name>NADP(+)</name>
        <dbReference type="ChEBI" id="CHEBI:58349"/>
    </ligand>
</feature>
<dbReference type="NCBIfam" id="TIGR01921">
    <property type="entry name" value="DAP-DH"/>
    <property type="match status" value="1"/>
</dbReference>
<dbReference type="UniPathway" id="UPA00034">
    <property type="reaction ID" value="UER00026"/>
</dbReference>
<feature type="domain" description="Gfo/Idh/MocA-like oxidoreductase N-terminal" evidence="14">
    <location>
        <begin position="10"/>
        <end position="96"/>
    </location>
</feature>
<feature type="binding site" evidence="18 19">
    <location>
        <position position="20"/>
    </location>
    <ligand>
        <name>NADP(+)</name>
        <dbReference type="ChEBI" id="CHEBI:58349"/>
    </ligand>
</feature>